<dbReference type="AlphaFoldDB" id="A0A4S9PBD5"/>
<dbReference type="Gene3D" id="3.40.710.10">
    <property type="entry name" value="DD-peptidase/beta-lactamase superfamily"/>
    <property type="match status" value="1"/>
</dbReference>
<evidence type="ECO:0000259" key="1">
    <source>
        <dbReference type="Pfam" id="PF00144"/>
    </source>
</evidence>
<sequence length="422" mass="47027">MTKPNQLQHDLESIANARVRKADGIPGLVCNFVDKTGASLFEYAGGERGCGTNKPMNTDTIFWFASCTKLITSIAAMQLVEKGQISLDDGEQLETLLWELKDVRVLVADSDGNLSFVNKKRKITLRMLLSHTAGFGYSFSNPKIKKWSEPAGILEVSSREEDIFSQPLVNQPGEQWEYGVNMDWVGRLVERISGQSLGDYMRQHIFEPMEITSLTFHPTSGQKQNLAYMHKRNTDGTIRIHDSGHLLQGRLLDNDASAKAVIDAGGHGLFGTPKDYAQVISVLLNHGTYHKTGTQILQESTVKDMLKNQIPEHPDFARNLGYPCKPSLVNFQLETYPQASDHGQGWGLSFFSLLHPSHTGRSAGTIWWSGLANLVWWADVEKGVGGIVASQILPFFDTDVFGCHDELETAFYKHLARRKCES</sequence>
<gene>
    <name evidence="2" type="ORF">D6C94_10739</name>
</gene>
<evidence type="ECO:0000313" key="2">
    <source>
        <dbReference type="EMBL" id="THY67052.1"/>
    </source>
</evidence>
<protein>
    <submittedName>
        <fullName evidence="2">Beta-lactamase/transpeptidase-like protein</fullName>
    </submittedName>
</protein>
<dbReference type="PANTHER" id="PTHR43283">
    <property type="entry name" value="BETA-LACTAMASE-RELATED"/>
    <property type="match status" value="1"/>
</dbReference>
<dbReference type="EMBL" id="QZBJ01000185">
    <property type="protein sequence ID" value="THY67052.1"/>
    <property type="molecule type" value="Genomic_DNA"/>
</dbReference>
<dbReference type="Pfam" id="PF00144">
    <property type="entry name" value="Beta-lactamase"/>
    <property type="match status" value="1"/>
</dbReference>
<dbReference type="SUPFAM" id="SSF56601">
    <property type="entry name" value="beta-lactamase/transpeptidase-like"/>
    <property type="match status" value="1"/>
</dbReference>
<comment type="caution">
    <text evidence="2">The sequence shown here is derived from an EMBL/GenBank/DDBJ whole genome shotgun (WGS) entry which is preliminary data.</text>
</comment>
<name>A0A4S9PBD5_AURPU</name>
<dbReference type="Proteomes" id="UP000305064">
    <property type="component" value="Unassembled WGS sequence"/>
</dbReference>
<reference evidence="2 3" key="1">
    <citation type="submission" date="2018-10" db="EMBL/GenBank/DDBJ databases">
        <title>Fifty Aureobasidium pullulans genomes reveal a recombining polyextremotolerant generalist.</title>
        <authorList>
            <person name="Gostincar C."/>
            <person name="Turk M."/>
            <person name="Zajc J."/>
            <person name="Gunde-Cimerman N."/>
        </authorList>
    </citation>
    <scope>NUCLEOTIDE SEQUENCE [LARGE SCALE GENOMIC DNA]</scope>
    <source>
        <strain evidence="2 3">EXF-4256</strain>
    </source>
</reference>
<dbReference type="InterPro" id="IPR012338">
    <property type="entry name" value="Beta-lactam/transpept-like"/>
</dbReference>
<feature type="domain" description="Beta-lactamase-related" evidence="1">
    <location>
        <begin position="23"/>
        <end position="394"/>
    </location>
</feature>
<dbReference type="InterPro" id="IPR050789">
    <property type="entry name" value="Diverse_Enzym_Activities"/>
</dbReference>
<evidence type="ECO:0000313" key="3">
    <source>
        <dbReference type="Proteomes" id="UP000305064"/>
    </source>
</evidence>
<organism evidence="2 3">
    <name type="scientific">Aureobasidium pullulans</name>
    <name type="common">Black yeast</name>
    <name type="synonym">Pullularia pullulans</name>
    <dbReference type="NCBI Taxonomy" id="5580"/>
    <lineage>
        <taxon>Eukaryota</taxon>
        <taxon>Fungi</taxon>
        <taxon>Dikarya</taxon>
        <taxon>Ascomycota</taxon>
        <taxon>Pezizomycotina</taxon>
        <taxon>Dothideomycetes</taxon>
        <taxon>Dothideomycetidae</taxon>
        <taxon>Dothideales</taxon>
        <taxon>Saccotheciaceae</taxon>
        <taxon>Aureobasidium</taxon>
    </lineage>
</organism>
<accession>A0A4S9PBD5</accession>
<proteinExistence type="predicted"/>
<dbReference type="InterPro" id="IPR001466">
    <property type="entry name" value="Beta-lactam-related"/>
</dbReference>
<dbReference type="PANTHER" id="PTHR43283:SF3">
    <property type="entry name" value="BETA-LACTAMASE FAMILY PROTEIN (AFU_ORTHOLOGUE AFUA_5G07500)"/>
    <property type="match status" value="1"/>
</dbReference>